<evidence type="ECO:0008006" key="3">
    <source>
        <dbReference type="Google" id="ProtNLM"/>
    </source>
</evidence>
<evidence type="ECO:0000313" key="1">
    <source>
        <dbReference type="EMBL" id="OGH80885.1"/>
    </source>
</evidence>
<organism evidence="1 2">
    <name type="scientific">Candidatus Magasanikbacteria bacterium RIFCSPLOWO2_02_FULL_44_11</name>
    <dbReference type="NCBI Taxonomy" id="1798689"/>
    <lineage>
        <taxon>Bacteria</taxon>
        <taxon>Candidatus Magasanikiibacteriota</taxon>
    </lineage>
</organism>
<comment type="caution">
    <text evidence="1">The sequence shown here is derived from an EMBL/GenBank/DDBJ whole genome shotgun (WGS) entry which is preliminary data.</text>
</comment>
<gene>
    <name evidence="1" type="ORF">A3I29_02300</name>
</gene>
<name>A0A1F6NAD4_9BACT</name>
<dbReference type="Proteomes" id="UP000178726">
    <property type="component" value="Unassembled WGS sequence"/>
</dbReference>
<dbReference type="InterPro" id="IPR043519">
    <property type="entry name" value="NT_sf"/>
</dbReference>
<proteinExistence type="predicted"/>
<accession>A0A1F6NAD4</accession>
<dbReference type="EMBL" id="MFQK01000020">
    <property type="protein sequence ID" value="OGH80885.1"/>
    <property type="molecule type" value="Genomic_DNA"/>
</dbReference>
<dbReference type="AlphaFoldDB" id="A0A1F6NAD4"/>
<dbReference type="Gene3D" id="3.30.460.10">
    <property type="entry name" value="Beta Polymerase, domain 2"/>
    <property type="match status" value="1"/>
</dbReference>
<evidence type="ECO:0000313" key="2">
    <source>
        <dbReference type="Proteomes" id="UP000178726"/>
    </source>
</evidence>
<dbReference type="STRING" id="1798689.A3I29_02300"/>
<reference evidence="1 2" key="1">
    <citation type="journal article" date="2016" name="Nat. Commun.">
        <title>Thousands of microbial genomes shed light on interconnected biogeochemical processes in an aquifer system.</title>
        <authorList>
            <person name="Anantharaman K."/>
            <person name="Brown C.T."/>
            <person name="Hug L.A."/>
            <person name="Sharon I."/>
            <person name="Castelle C.J."/>
            <person name="Probst A.J."/>
            <person name="Thomas B.C."/>
            <person name="Singh A."/>
            <person name="Wilkins M.J."/>
            <person name="Karaoz U."/>
            <person name="Brodie E.L."/>
            <person name="Williams K.H."/>
            <person name="Hubbard S.S."/>
            <person name="Banfield J.F."/>
        </authorList>
    </citation>
    <scope>NUCLEOTIDE SEQUENCE [LARGE SCALE GENOMIC DNA]</scope>
</reference>
<sequence>MSQTIEQSIIQTLTYFSVASFPLTKEELYRHLWRAPQIDQLNLESELSDLVAAGRICEKWGFYFLPNEEKNIEIRRQAVIFNDQKLSKARRAAGFIAWVPFLKAIMVCNSVGREVATRESDIDLYIIAQSGRLWLVRAFTNSILRLFGLRTYGRKERDRICLSFFVTTEALDLSAYRAVNEDIHFAYWLQQMVPVYDPEEYYAKMLVANTWVGDLLPNRKIKLTAPSLRPGRFGKATKRFFEIAWRGAYGNLVEKQAKEIQRLKLKPFNDRANKADNGIVITDAIIKLHEHDARLRYREEWLKKQNRTYVATT</sequence>
<protein>
    <recommendedName>
        <fullName evidence="3">Polymerase nucleotidyl transferase domain-containing protein</fullName>
    </recommendedName>
</protein>